<sequence length="675" mass="75738">MIKSAISLTLLAGLTANVQAAEPLTVQKLNSLNKIGNISVSPDGSQLIYSLKTPTGSDLYLKSLSNPKQADKRLTSYPGSESDVTWLNDGKSIYFLANRKASHQVWQLNLTGGEATPVTDLALSVNGYKLSPDNKKLALALEVVPGCETISCTIEKTKIFDSEKHHAMEYDQLMVRHWDTWADRFRSHIFVADITENPIKDAKDLTPDWDTDIPAKPFAGMEEVTFTPDSLNVVFSAKAPSKDHAWTTNFDLFKVSIEGGAVENLTKENLAWDSQPQFSADGRFMAYLAMKKPGFEADRFGLMVKDLKTGKLDEVAPLWDRSIDSYQFSPNNRAVYVTTQDVGQKGIYEISTNFGDVRKVFSNGSAGDVQLTDNKIIFSRHTLSSPKDIYQINLDGSELTQLTDVNKTNLADIKLGEFEQFSFPGWNNETVHGYVVKPWNFEAGKKYPIAFLVHGGPQGSFGNMFHYRWNAQLWAAQGYGVVMVDFHGSTGYGQAFTDSISRDWGGKPLEDLQKGLAYITQKETWLDGKNACALGGSYGGYMMNWIAGNWTDGFNCLVNHAGLFDMDSFHQTTEELWFAEHEMGGEFWAKNADYGKFNPASFVDNWKTPMLVIHGLKDYRVPYAQGLGAFTTLQRKGIDSRLVVYPDENHWILNQDNLIHWYDEVFSWMKKHTQK</sequence>
<dbReference type="STRING" id="87626.PTD2_18090"/>
<dbReference type="Gene3D" id="2.120.10.30">
    <property type="entry name" value="TolB, C-terminal domain"/>
    <property type="match status" value="2"/>
</dbReference>
<evidence type="ECO:0000256" key="2">
    <source>
        <dbReference type="ARBA" id="ARBA00022670"/>
    </source>
</evidence>
<gene>
    <name evidence="8" type="ORF">PTD2_18090</name>
</gene>
<dbReference type="HOGENOM" id="CLU_008615_0_2_6"/>
<feature type="domain" description="Peptidase S9 prolyl oligopeptidase catalytic" evidence="7">
    <location>
        <begin position="466"/>
        <end position="674"/>
    </location>
</feature>
<keyword evidence="4" id="KW-0378">Hydrolase</keyword>
<dbReference type="SUPFAM" id="SSF53474">
    <property type="entry name" value="alpha/beta-Hydrolases"/>
    <property type="match status" value="1"/>
</dbReference>
<dbReference type="EMBL" id="AAOH01000005">
    <property type="protein sequence ID" value="EAR27758.1"/>
    <property type="molecule type" value="Genomic_DNA"/>
</dbReference>
<dbReference type="Proteomes" id="UP000006201">
    <property type="component" value="Unassembled WGS sequence"/>
</dbReference>
<dbReference type="GO" id="GO:0006508">
    <property type="term" value="P:proteolysis"/>
    <property type="evidence" value="ECO:0007669"/>
    <property type="project" value="UniProtKB-KW"/>
</dbReference>
<feature type="signal peptide" evidence="6">
    <location>
        <begin position="1"/>
        <end position="20"/>
    </location>
</feature>
<keyword evidence="2" id="KW-0645">Protease</keyword>
<dbReference type="InterPro" id="IPR011042">
    <property type="entry name" value="6-blade_b-propeller_TolB-like"/>
</dbReference>
<evidence type="ECO:0000256" key="6">
    <source>
        <dbReference type="SAM" id="SignalP"/>
    </source>
</evidence>
<comment type="similarity">
    <text evidence="1">Belongs to the peptidase S9C family.</text>
</comment>
<comment type="caution">
    <text evidence="8">The sequence shown here is derived from an EMBL/GenBank/DDBJ whole genome shotgun (WGS) entry which is preliminary data.</text>
</comment>
<dbReference type="eggNOG" id="COG1506">
    <property type="taxonomic scope" value="Bacteria"/>
</dbReference>
<dbReference type="Pfam" id="PF00326">
    <property type="entry name" value="Peptidase_S9"/>
    <property type="match status" value="1"/>
</dbReference>
<dbReference type="PANTHER" id="PTHR42776">
    <property type="entry name" value="SERINE PEPTIDASE S9 FAMILY MEMBER"/>
    <property type="match status" value="1"/>
</dbReference>
<dbReference type="AlphaFoldDB" id="A4CBM1"/>
<reference evidence="8 9" key="1">
    <citation type="submission" date="2006-02" db="EMBL/GenBank/DDBJ databases">
        <authorList>
            <person name="Moran M.A."/>
            <person name="Kjelleberg S."/>
            <person name="Egan S."/>
            <person name="Saunders N."/>
            <person name="Thomas T."/>
            <person name="Ferriera S."/>
            <person name="Johnson J."/>
            <person name="Kravitz S."/>
            <person name="Halpern A."/>
            <person name="Remington K."/>
            <person name="Beeson K."/>
            <person name="Tran B."/>
            <person name="Rogers Y.-H."/>
            <person name="Friedman R."/>
            <person name="Venter J.C."/>
        </authorList>
    </citation>
    <scope>NUCLEOTIDE SEQUENCE [LARGE SCALE GENOMIC DNA]</scope>
    <source>
        <strain evidence="8 9">D2</strain>
    </source>
</reference>
<keyword evidence="3 6" id="KW-0732">Signal</keyword>
<dbReference type="Gene3D" id="3.40.50.1820">
    <property type="entry name" value="alpha/beta hydrolase"/>
    <property type="match status" value="1"/>
</dbReference>
<feature type="chain" id="PRO_5002666130" evidence="6">
    <location>
        <begin position="21"/>
        <end position="675"/>
    </location>
</feature>
<dbReference type="FunFam" id="3.40.50.1820:FF:000028">
    <property type="entry name" value="S9 family peptidase"/>
    <property type="match status" value="1"/>
</dbReference>
<evidence type="ECO:0000256" key="4">
    <source>
        <dbReference type="ARBA" id="ARBA00022801"/>
    </source>
</evidence>
<evidence type="ECO:0000256" key="3">
    <source>
        <dbReference type="ARBA" id="ARBA00022729"/>
    </source>
</evidence>
<dbReference type="InterPro" id="IPR029058">
    <property type="entry name" value="AB_hydrolase_fold"/>
</dbReference>
<organism evidence="8 9">
    <name type="scientific">Pseudoalteromonas tunicata D2</name>
    <dbReference type="NCBI Taxonomy" id="87626"/>
    <lineage>
        <taxon>Bacteria</taxon>
        <taxon>Pseudomonadati</taxon>
        <taxon>Pseudomonadota</taxon>
        <taxon>Gammaproteobacteria</taxon>
        <taxon>Alteromonadales</taxon>
        <taxon>Pseudoalteromonadaceae</taxon>
        <taxon>Pseudoalteromonas</taxon>
    </lineage>
</organism>
<dbReference type="SUPFAM" id="SSF82171">
    <property type="entry name" value="DPP6 N-terminal domain-like"/>
    <property type="match status" value="1"/>
</dbReference>
<evidence type="ECO:0000256" key="5">
    <source>
        <dbReference type="ARBA" id="ARBA00022825"/>
    </source>
</evidence>
<name>A4CBM1_9GAMM</name>
<dbReference type="PANTHER" id="PTHR42776:SF13">
    <property type="entry name" value="DIPEPTIDYL-PEPTIDASE 5"/>
    <property type="match status" value="1"/>
</dbReference>
<dbReference type="InterPro" id="IPR001375">
    <property type="entry name" value="Peptidase_S9_cat"/>
</dbReference>
<proteinExistence type="inferred from homology"/>
<protein>
    <submittedName>
        <fullName evidence="8">Peptidase, putative</fullName>
    </submittedName>
</protein>
<keyword evidence="5" id="KW-0720">Serine protease</keyword>
<accession>A4CBM1</accession>
<dbReference type="RefSeq" id="WP_009839590.1">
    <property type="nucleotide sequence ID" value="NZ_CH959301.1"/>
</dbReference>
<keyword evidence="9" id="KW-1185">Reference proteome</keyword>
<evidence type="ECO:0000313" key="9">
    <source>
        <dbReference type="Proteomes" id="UP000006201"/>
    </source>
</evidence>
<dbReference type="GO" id="GO:0004252">
    <property type="term" value="F:serine-type endopeptidase activity"/>
    <property type="evidence" value="ECO:0007669"/>
    <property type="project" value="TreeGrafter"/>
</dbReference>
<dbReference type="InterPro" id="IPR011659">
    <property type="entry name" value="WD40"/>
</dbReference>
<evidence type="ECO:0000259" key="7">
    <source>
        <dbReference type="Pfam" id="PF00326"/>
    </source>
</evidence>
<evidence type="ECO:0000256" key="1">
    <source>
        <dbReference type="ARBA" id="ARBA00010040"/>
    </source>
</evidence>
<evidence type="ECO:0000313" key="8">
    <source>
        <dbReference type="EMBL" id="EAR27758.1"/>
    </source>
</evidence>
<dbReference type="Pfam" id="PF07676">
    <property type="entry name" value="PD40"/>
    <property type="match status" value="2"/>
</dbReference>
<dbReference type="MEROPS" id="S09.012"/>
<dbReference type="OrthoDB" id="9812921at2"/>
<dbReference type="eggNOG" id="COG0823">
    <property type="taxonomic scope" value="Bacteria"/>
</dbReference>